<proteinExistence type="predicted"/>
<comment type="caution">
    <text evidence="2">The sequence shown here is derived from an EMBL/GenBank/DDBJ whole genome shotgun (WGS) entry which is preliminary data.</text>
</comment>
<keyword evidence="3" id="KW-1185">Reference proteome</keyword>
<feature type="compositionally biased region" description="Acidic residues" evidence="1">
    <location>
        <begin position="23"/>
        <end position="33"/>
    </location>
</feature>
<dbReference type="OrthoDB" id="5120070at2759"/>
<feature type="region of interest" description="Disordered" evidence="1">
    <location>
        <begin position="1"/>
        <end position="72"/>
    </location>
</feature>
<accession>A0A8H4KQE0</accession>
<sequence>MASDNGSLTSGESSYSEPLIFELDIDYQDEESSSTESPTQHSVHETSSDEASSLDLESQPQPRPHSAPASAFSSFNSNEQVISSNMASNTEQAMGDSMTSNAEQTPSNNMAANAEQPVVDFPVQPANREVRGLDADVTLPWEPVFISEDITGGQDPILNVVVRTGLVAFSVEYFRIPNSNRSSVRFHVLLNQPVTHRDHNGEINNITGLTLTMGRVPDTLLGRTEIRYVYNGQPVVPALADFPYRLANSHQEPQLQLKTIHLLHTIAGIDHRLAGVHRTDLTLFDFVNGPQGPRGHRDIMAQWFIRLNVRSIVRWVYIDPEYVPGQEQGPAGIPETVPFEGIICFNFNSVGDRDENNRLIMPLMDQPIRRGNFVCAGVRRITTLRGHALPYEVDETQVQGTMGSHTTPFGHGWDSSESNGTVTLGEQEQERG</sequence>
<feature type="compositionally biased region" description="Polar residues" evidence="1">
    <location>
        <begin position="1"/>
        <end position="16"/>
    </location>
</feature>
<evidence type="ECO:0000313" key="2">
    <source>
        <dbReference type="EMBL" id="KAF4454671.1"/>
    </source>
</evidence>
<gene>
    <name evidence="2" type="ORF">FALBO_15785</name>
</gene>
<dbReference type="Proteomes" id="UP000554235">
    <property type="component" value="Unassembled WGS sequence"/>
</dbReference>
<protein>
    <submittedName>
        <fullName evidence="2">Uncharacterized protein</fullName>
    </submittedName>
</protein>
<evidence type="ECO:0000256" key="1">
    <source>
        <dbReference type="SAM" id="MobiDB-lite"/>
    </source>
</evidence>
<feature type="compositionally biased region" description="Polar residues" evidence="1">
    <location>
        <begin position="415"/>
        <end position="426"/>
    </location>
</feature>
<feature type="compositionally biased region" description="Low complexity" evidence="1">
    <location>
        <begin position="49"/>
        <end position="58"/>
    </location>
</feature>
<feature type="region of interest" description="Disordered" evidence="1">
    <location>
        <begin position="400"/>
        <end position="432"/>
    </location>
</feature>
<dbReference type="EMBL" id="JAADYS010002793">
    <property type="protein sequence ID" value="KAF4454671.1"/>
    <property type="molecule type" value="Genomic_DNA"/>
</dbReference>
<organism evidence="2 3">
    <name type="scientific">Fusarium albosuccineum</name>
    <dbReference type="NCBI Taxonomy" id="1237068"/>
    <lineage>
        <taxon>Eukaryota</taxon>
        <taxon>Fungi</taxon>
        <taxon>Dikarya</taxon>
        <taxon>Ascomycota</taxon>
        <taxon>Pezizomycotina</taxon>
        <taxon>Sordariomycetes</taxon>
        <taxon>Hypocreomycetidae</taxon>
        <taxon>Hypocreales</taxon>
        <taxon>Nectriaceae</taxon>
        <taxon>Fusarium</taxon>
        <taxon>Fusarium decemcellulare species complex</taxon>
    </lineage>
</organism>
<name>A0A8H4KQE0_9HYPO</name>
<reference evidence="2 3" key="1">
    <citation type="submission" date="2020-01" db="EMBL/GenBank/DDBJ databases">
        <title>Identification and distribution of gene clusters putatively required for synthesis of sphingolipid metabolism inhibitors in phylogenetically diverse species of the filamentous fungus Fusarium.</title>
        <authorList>
            <person name="Kim H.-S."/>
            <person name="Busman M."/>
            <person name="Brown D.W."/>
            <person name="Divon H."/>
            <person name="Uhlig S."/>
            <person name="Proctor R.H."/>
        </authorList>
    </citation>
    <scope>NUCLEOTIDE SEQUENCE [LARGE SCALE GENOMIC DNA]</scope>
    <source>
        <strain evidence="2 3">NRRL 20459</strain>
    </source>
</reference>
<dbReference type="AlphaFoldDB" id="A0A8H4KQE0"/>
<evidence type="ECO:0000313" key="3">
    <source>
        <dbReference type="Proteomes" id="UP000554235"/>
    </source>
</evidence>